<accession>A0ABT1P5Y8</accession>
<proteinExistence type="predicted"/>
<evidence type="ECO:0000313" key="3">
    <source>
        <dbReference type="Proteomes" id="UP001206206"/>
    </source>
</evidence>
<reference evidence="2 3" key="1">
    <citation type="submission" date="2022-06" db="EMBL/GenBank/DDBJ databases">
        <title>Draft genome sequence of type strain Streptomyces rubrisoli DSM 42083.</title>
        <authorList>
            <person name="Duangmal K."/>
            <person name="Klaysubun C."/>
        </authorList>
    </citation>
    <scope>NUCLEOTIDE SEQUENCE [LARGE SCALE GENOMIC DNA]</scope>
    <source>
        <strain evidence="2 3">DSM 42083</strain>
    </source>
</reference>
<keyword evidence="3" id="KW-1185">Reference proteome</keyword>
<evidence type="ECO:0000256" key="1">
    <source>
        <dbReference type="SAM" id="MobiDB-lite"/>
    </source>
</evidence>
<feature type="region of interest" description="Disordered" evidence="1">
    <location>
        <begin position="49"/>
        <end position="98"/>
    </location>
</feature>
<gene>
    <name evidence="2" type="ORF">NON19_01825</name>
</gene>
<dbReference type="Proteomes" id="UP001206206">
    <property type="component" value="Unassembled WGS sequence"/>
</dbReference>
<organism evidence="2 3">
    <name type="scientific">Streptantibioticus rubrisoli</name>
    <dbReference type="NCBI Taxonomy" id="1387313"/>
    <lineage>
        <taxon>Bacteria</taxon>
        <taxon>Bacillati</taxon>
        <taxon>Actinomycetota</taxon>
        <taxon>Actinomycetes</taxon>
        <taxon>Kitasatosporales</taxon>
        <taxon>Streptomycetaceae</taxon>
        <taxon>Streptantibioticus</taxon>
    </lineage>
</organism>
<evidence type="ECO:0000313" key="2">
    <source>
        <dbReference type="EMBL" id="MCQ4040792.1"/>
    </source>
</evidence>
<comment type="caution">
    <text evidence="2">The sequence shown here is derived from an EMBL/GenBank/DDBJ whole genome shotgun (WGS) entry which is preliminary data.</text>
</comment>
<sequence>MAGAEPEGPDAPQPAASRSAYVRLLAMQPRTEGGWPAYPDFWVEGPGNGPGWHERFGDSGPPGARRVAQGGGARRPRGGSRITDAFLRLRSALGPGPA</sequence>
<name>A0ABT1P5Y8_9ACTN</name>
<dbReference type="RefSeq" id="WP_255924728.1">
    <property type="nucleotide sequence ID" value="NZ_JANFNH010000001.1"/>
</dbReference>
<protein>
    <submittedName>
        <fullName evidence="2">Uncharacterized protein</fullName>
    </submittedName>
</protein>
<dbReference type="EMBL" id="JANFNH010000001">
    <property type="protein sequence ID" value="MCQ4040792.1"/>
    <property type="molecule type" value="Genomic_DNA"/>
</dbReference>